<dbReference type="EMBL" id="LAZR01000485">
    <property type="protein sequence ID" value="KKN67013.1"/>
    <property type="molecule type" value="Genomic_DNA"/>
</dbReference>
<reference evidence="2" key="1">
    <citation type="journal article" date="2015" name="Nature">
        <title>Complex archaea that bridge the gap between prokaryotes and eukaryotes.</title>
        <authorList>
            <person name="Spang A."/>
            <person name="Saw J.H."/>
            <person name="Jorgensen S.L."/>
            <person name="Zaremba-Niedzwiedzka K."/>
            <person name="Martijn J."/>
            <person name="Lind A.E."/>
            <person name="van Eijk R."/>
            <person name="Schleper C."/>
            <person name="Guy L."/>
            <person name="Ettema T.J."/>
        </authorList>
    </citation>
    <scope>NUCLEOTIDE SEQUENCE</scope>
</reference>
<protein>
    <submittedName>
        <fullName evidence="2">Uncharacterized protein</fullName>
    </submittedName>
</protein>
<feature type="coiled-coil region" evidence="1">
    <location>
        <begin position="62"/>
        <end position="89"/>
    </location>
</feature>
<name>A0A0F9VMJ3_9ZZZZ</name>
<accession>A0A0F9VMJ3</accession>
<gene>
    <name evidence="2" type="ORF">LCGC14_0465670</name>
</gene>
<comment type="caution">
    <text evidence="2">The sequence shown here is derived from an EMBL/GenBank/DDBJ whole genome shotgun (WGS) entry which is preliminary data.</text>
</comment>
<organism evidence="2">
    <name type="scientific">marine sediment metagenome</name>
    <dbReference type="NCBI Taxonomy" id="412755"/>
    <lineage>
        <taxon>unclassified sequences</taxon>
        <taxon>metagenomes</taxon>
        <taxon>ecological metagenomes</taxon>
    </lineage>
</organism>
<evidence type="ECO:0000256" key="1">
    <source>
        <dbReference type="SAM" id="Coils"/>
    </source>
</evidence>
<evidence type="ECO:0000313" key="2">
    <source>
        <dbReference type="EMBL" id="KKN67013.1"/>
    </source>
</evidence>
<sequence length="93" mass="11273">MKIEFRIARGNVKDWKEIRITKDGNSNLICKEHKLSCERWLGFCKKEINNPYFWRNRKVSLSQNVERLIYNIQEKIKDLEEAIKHYEDNEISS</sequence>
<keyword evidence="1" id="KW-0175">Coiled coil</keyword>
<proteinExistence type="predicted"/>
<dbReference type="AlphaFoldDB" id="A0A0F9VMJ3"/>